<comment type="caution">
    <text evidence="2">The sequence shown here is derived from an EMBL/GenBank/DDBJ whole genome shotgun (WGS) entry which is preliminary data.</text>
</comment>
<keyword evidence="3" id="KW-1185">Reference proteome</keyword>
<feature type="region of interest" description="Disordered" evidence="1">
    <location>
        <begin position="21"/>
        <end position="41"/>
    </location>
</feature>
<feature type="non-terminal residue" evidence="2">
    <location>
        <position position="41"/>
    </location>
</feature>
<organism evidence="2 3">
    <name type="scientific">Rotaria magnacalcarata</name>
    <dbReference type="NCBI Taxonomy" id="392030"/>
    <lineage>
        <taxon>Eukaryota</taxon>
        <taxon>Metazoa</taxon>
        <taxon>Spiralia</taxon>
        <taxon>Gnathifera</taxon>
        <taxon>Rotifera</taxon>
        <taxon>Eurotatoria</taxon>
        <taxon>Bdelloidea</taxon>
        <taxon>Philodinida</taxon>
        <taxon>Philodinidae</taxon>
        <taxon>Rotaria</taxon>
    </lineage>
</organism>
<evidence type="ECO:0000313" key="2">
    <source>
        <dbReference type="EMBL" id="CAF4341235.1"/>
    </source>
</evidence>
<dbReference type="EMBL" id="CAJOBG010025970">
    <property type="protein sequence ID" value="CAF4341235.1"/>
    <property type="molecule type" value="Genomic_DNA"/>
</dbReference>
<gene>
    <name evidence="2" type="ORF">OVN521_LOCUS32621</name>
</gene>
<dbReference type="Proteomes" id="UP000663866">
    <property type="component" value="Unassembled WGS sequence"/>
</dbReference>
<reference evidence="2" key="1">
    <citation type="submission" date="2021-02" db="EMBL/GenBank/DDBJ databases">
        <authorList>
            <person name="Nowell W R."/>
        </authorList>
    </citation>
    <scope>NUCLEOTIDE SEQUENCE</scope>
</reference>
<proteinExistence type="predicted"/>
<sequence>VVAQQQQQTKGKQAYDLLKKYEKEEQNPQSQIIDTEYLKTK</sequence>
<feature type="non-terminal residue" evidence="2">
    <location>
        <position position="1"/>
    </location>
</feature>
<dbReference type="AlphaFoldDB" id="A0A820KG11"/>
<evidence type="ECO:0000313" key="3">
    <source>
        <dbReference type="Proteomes" id="UP000663866"/>
    </source>
</evidence>
<name>A0A820KG11_9BILA</name>
<protein>
    <submittedName>
        <fullName evidence="2">Uncharacterized protein</fullName>
    </submittedName>
</protein>
<accession>A0A820KG11</accession>
<evidence type="ECO:0000256" key="1">
    <source>
        <dbReference type="SAM" id="MobiDB-lite"/>
    </source>
</evidence>